<dbReference type="AlphaFoldDB" id="A0A0L0TDQ8"/>
<reference evidence="1 2" key="1">
    <citation type="submission" date="2009-11" db="EMBL/GenBank/DDBJ databases">
        <title>Annotation of Allomyces macrogynus ATCC 38327.</title>
        <authorList>
            <consortium name="The Broad Institute Genome Sequencing Platform"/>
            <person name="Russ C."/>
            <person name="Cuomo C."/>
            <person name="Burger G."/>
            <person name="Gray M.W."/>
            <person name="Holland P.W.H."/>
            <person name="King N."/>
            <person name="Lang F.B.F."/>
            <person name="Roger A.J."/>
            <person name="Ruiz-Trillo I."/>
            <person name="Young S.K."/>
            <person name="Zeng Q."/>
            <person name="Gargeya S."/>
            <person name="Fitzgerald M."/>
            <person name="Haas B."/>
            <person name="Abouelleil A."/>
            <person name="Alvarado L."/>
            <person name="Arachchi H.M."/>
            <person name="Berlin A."/>
            <person name="Chapman S.B."/>
            <person name="Gearin G."/>
            <person name="Goldberg J."/>
            <person name="Griggs A."/>
            <person name="Gujja S."/>
            <person name="Hansen M."/>
            <person name="Heiman D."/>
            <person name="Howarth C."/>
            <person name="Larimer J."/>
            <person name="Lui A."/>
            <person name="MacDonald P.J.P."/>
            <person name="McCowen C."/>
            <person name="Montmayeur A."/>
            <person name="Murphy C."/>
            <person name="Neiman D."/>
            <person name="Pearson M."/>
            <person name="Priest M."/>
            <person name="Roberts A."/>
            <person name="Saif S."/>
            <person name="Shea T."/>
            <person name="Sisk P."/>
            <person name="Stolte C."/>
            <person name="Sykes S."/>
            <person name="Wortman J."/>
            <person name="Nusbaum C."/>
            <person name="Birren B."/>
        </authorList>
    </citation>
    <scope>NUCLEOTIDE SEQUENCE [LARGE SCALE GENOMIC DNA]</scope>
    <source>
        <strain evidence="1 2">ATCC 38327</strain>
    </source>
</reference>
<keyword evidence="2" id="KW-1185">Reference proteome</keyword>
<sequence length="69" mass="7457">MVKIVMSASKVVGVFGVRAAKELTWTSNLLTRGLLCPEQEDKANLAHLGHLATLLNDARHVSKNETGKS</sequence>
<gene>
    <name evidence="1" type="ORF">AMAG_17201</name>
</gene>
<dbReference type="VEuPathDB" id="FungiDB:AMAG_17201"/>
<reference evidence="2" key="2">
    <citation type="submission" date="2009-11" db="EMBL/GenBank/DDBJ databases">
        <title>The Genome Sequence of Allomyces macrogynus strain ATCC 38327.</title>
        <authorList>
            <consortium name="The Broad Institute Genome Sequencing Platform"/>
            <person name="Russ C."/>
            <person name="Cuomo C."/>
            <person name="Shea T."/>
            <person name="Young S.K."/>
            <person name="Zeng Q."/>
            <person name="Koehrsen M."/>
            <person name="Haas B."/>
            <person name="Borodovsky M."/>
            <person name="Guigo R."/>
            <person name="Alvarado L."/>
            <person name="Berlin A."/>
            <person name="Borenstein D."/>
            <person name="Chen Z."/>
            <person name="Engels R."/>
            <person name="Freedman E."/>
            <person name="Gellesch M."/>
            <person name="Goldberg J."/>
            <person name="Griggs A."/>
            <person name="Gujja S."/>
            <person name="Heiman D."/>
            <person name="Hepburn T."/>
            <person name="Howarth C."/>
            <person name="Jen D."/>
            <person name="Larson L."/>
            <person name="Lewis B."/>
            <person name="Mehta T."/>
            <person name="Park D."/>
            <person name="Pearson M."/>
            <person name="Roberts A."/>
            <person name="Saif S."/>
            <person name="Shenoy N."/>
            <person name="Sisk P."/>
            <person name="Stolte C."/>
            <person name="Sykes S."/>
            <person name="Walk T."/>
            <person name="White J."/>
            <person name="Yandava C."/>
            <person name="Burger G."/>
            <person name="Gray M.W."/>
            <person name="Holland P.W.H."/>
            <person name="King N."/>
            <person name="Lang F.B.F."/>
            <person name="Roger A.J."/>
            <person name="Ruiz-Trillo I."/>
            <person name="Lander E."/>
            <person name="Nusbaum C."/>
        </authorList>
    </citation>
    <scope>NUCLEOTIDE SEQUENCE [LARGE SCALE GENOMIC DNA]</scope>
    <source>
        <strain evidence="2">ATCC 38327</strain>
    </source>
</reference>
<organism evidence="1 2">
    <name type="scientific">Allomyces macrogynus (strain ATCC 38327)</name>
    <name type="common">Allomyces javanicus var. macrogynus</name>
    <dbReference type="NCBI Taxonomy" id="578462"/>
    <lineage>
        <taxon>Eukaryota</taxon>
        <taxon>Fungi</taxon>
        <taxon>Fungi incertae sedis</taxon>
        <taxon>Blastocladiomycota</taxon>
        <taxon>Blastocladiomycetes</taxon>
        <taxon>Blastocladiales</taxon>
        <taxon>Blastocladiaceae</taxon>
        <taxon>Allomyces</taxon>
    </lineage>
</organism>
<evidence type="ECO:0000313" key="1">
    <source>
        <dbReference type="EMBL" id="KNE72983.1"/>
    </source>
</evidence>
<accession>A0A0L0TDQ8</accession>
<protein>
    <submittedName>
        <fullName evidence="1">Uncharacterized protein</fullName>
    </submittedName>
</protein>
<name>A0A0L0TDQ8_ALLM3</name>
<evidence type="ECO:0000313" key="2">
    <source>
        <dbReference type="Proteomes" id="UP000054350"/>
    </source>
</evidence>
<dbReference type="Proteomes" id="UP000054350">
    <property type="component" value="Unassembled WGS sequence"/>
</dbReference>
<dbReference type="EMBL" id="GG745386">
    <property type="protein sequence ID" value="KNE72983.1"/>
    <property type="molecule type" value="Genomic_DNA"/>
</dbReference>
<proteinExistence type="predicted"/>